<proteinExistence type="predicted"/>
<dbReference type="Proteomes" id="UP000253426">
    <property type="component" value="Unassembled WGS sequence"/>
</dbReference>
<accession>A0A366HFJ9</accession>
<comment type="caution">
    <text evidence="1">The sequence shown here is derived from an EMBL/GenBank/DDBJ whole genome shotgun (WGS) entry which is preliminary data.</text>
</comment>
<dbReference type="AlphaFoldDB" id="A0A366HFJ9"/>
<evidence type="ECO:0008006" key="3">
    <source>
        <dbReference type="Google" id="ProtNLM"/>
    </source>
</evidence>
<name>A0A366HFJ9_9BACT</name>
<evidence type="ECO:0000313" key="1">
    <source>
        <dbReference type="EMBL" id="RBP41342.1"/>
    </source>
</evidence>
<reference evidence="1 2" key="1">
    <citation type="submission" date="2018-06" db="EMBL/GenBank/DDBJ databases">
        <title>Genomic Encyclopedia of Type Strains, Phase IV (KMG-IV): sequencing the most valuable type-strain genomes for metagenomic binning, comparative biology and taxonomic classification.</title>
        <authorList>
            <person name="Goeker M."/>
        </authorList>
    </citation>
    <scope>NUCLEOTIDE SEQUENCE [LARGE SCALE GENOMIC DNA]</scope>
    <source>
        <strain evidence="1 2">DSM 25532</strain>
    </source>
</reference>
<keyword evidence="2" id="KW-1185">Reference proteome</keyword>
<protein>
    <recommendedName>
        <fullName evidence="3">PIN domain-containing protein</fullName>
    </recommendedName>
</protein>
<dbReference type="EMBL" id="QNRR01000007">
    <property type="protein sequence ID" value="RBP41342.1"/>
    <property type="molecule type" value="Genomic_DNA"/>
</dbReference>
<sequence>MTVLVDTNVILVANGQHDAVSGDCVATCALTLQSIMLKERIALDSDCAILQEYQNKTKPFTGNRAGDAFVKWAIQNQANIERCDVVPLEPNEQRMFESFPDDERLSNFDASDRKFVAVAAAHPDHPKILQAADSKWIDWAPALADHEIEVEFLCPADIHRFHRNKFGR</sequence>
<gene>
    <name evidence="1" type="ORF">DES53_107173</name>
</gene>
<organism evidence="1 2">
    <name type="scientific">Roseimicrobium gellanilyticum</name>
    <dbReference type="NCBI Taxonomy" id="748857"/>
    <lineage>
        <taxon>Bacteria</taxon>
        <taxon>Pseudomonadati</taxon>
        <taxon>Verrucomicrobiota</taxon>
        <taxon>Verrucomicrobiia</taxon>
        <taxon>Verrucomicrobiales</taxon>
        <taxon>Verrucomicrobiaceae</taxon>
        <taxon>Roseimicrobium</taxon>
    </lineage>
</organism>
<evidence type="ECO:0000313" key="2">
    <source>
        <dbReference type="Proteomes" id="UP000253426"/>
    </source>
</evidence>
<dbReference type="OrthoDB" id="165658at2"/>